<dbReference type="InterPro" id="IPR036259">
    <property type="entry name" value="MFS_trans_sf"/>
</dbReference>
<evidence type="ECO:0000259" key="8">
    <source>
        <dbReference type="PROSITE" id="PS50850"/>
    </source>
</evidence>
<dbReference type="SUPFAM" id="SSF103473">
    <property type="entry name" value="MFS general substrate transporter"/>
    <property type="match status" value="1"/>
</dbReference>
<feature type="transmembrane region" description="Helical" evidence="7">
    <location>
        <begin position="268"/>
        <end position="287"/>
    </location>
</feature>
<feature type="transmembrane region" description="Helical" evidence="7">
    <location>
        <begin position="299"/>
        <end position="332"/>
    </location>
</feature>
<keyword evidence="2" id="KW-0813">Transport</keyword>
<dbReference type="GO" id="GO:0005886">
    <property type="term" value="C:plasma membrane"/>
    <property type="evidence" value="ECO:0007669"/>
    <property type="project" value="UniProtKB-SubCell"/>
</dbReference>
<keyword evidence="6 7" id="KW-0472">Membrane</keyword>
<protein>
    <recommendedName>
        <fullName evidence="8">Major facilitator superfamily (MFS) profile domain-containing protein</fullName>
    </recommendedName>
</protein>
<feature type="transmembrane region" description="Helical" evidence="7">
    <location>
        <begin position="175"/>
        <end position="195"/>
    </location>
</feature>
<dbReference type="GO" id="GO:0022857">
    <property type="term" value="F:transmembrane transporter activity"/>
    <property type="evidence" value="ECO:0007669"/>
    <property type="project" value="InterPro"/>
</dbReference>
<sequence length="420" mass="46152">MPTFHHLQKYVRTHTEHNPVLFGASLMVFFFVIFDGILTYLAPIIIVEKGISPSMMGIIIGSSSVSGMIFDLLICRILPDAHYRRMFFIMFAVALVYPFVLFHSSGVVMYLIAMAIWGFYYDLYNLGTLDLVSRTTEAHARAATFGVLRVFDGLGYLIAPVLASLILVATDPSEYMSTALWIFLAIAFAFYLGLISLHFKERHVQVEIPKRTAFGLLTELSLWRKIGHILFPVLMLTFVLNIIDAVFWTIGPLFSEAIGVGSGIEGGAFMVAFALPPLLVGWVVGVLSNRTGKKRLAHIGLFIGSFFLVAMGFIETTAPLLLIVICFVSSFFISLSWPSVSGAYADYIAETPGYEKEIATLQDAFTNLGNIIGPIIAGFSAQYLGYGVTFTSLGILGIVVAIILFRITPRSITVSIQSAT</sequence>
<dbReference type="AlphaFoldDB" id="A0A1G2DXK5"/>
<dbReference type="PANTHER" id="PTHR23517">
    <property type="entry name" value="RESISTANCE PROTEIN MDTM, PUTATIVE-RELATED-RELATED"/>
    <property type="match status" value="1"/>
</dbReference>
<reference evidence="9 10" key="1">
    <citation type="journal article" date="2016" name="Nat. Commun.">
        <title>Thousands of microbial genomes shed light on interconnected biogeochemical processes in an aquifer system.</title>
        <authorList>
            <person name="Anantharaman K."/>
            <person name="Brown C.T."/>
            <person name="Hug L.A."/>
            <person name="Sharon I."/>
            <person name="Castelle C.J."/>
            <person name="Probst A.J."/>
            <person name="Thomas B.C."/>
            <person name="Singh A."/>
            <person name="Wilkins M.J."/>
            <person name="Karaoz U."/>
            <person name="Brodie E.L."/>
            <person name="Williams K.H."/>
            <person name="Hubbard S.S."/>
            <person name="Banfield J.F."/>
        </authorList>
    </citation>
    <scope>NUCLEOTIDE SEQUENCE [LARGE SCALE GENOMIC DNA]</scope>
</reference>
<gene>
    <name evidence="9" type="ORF">A2494_03580</name>
</gene>
<comment type="caution">
    <text evidence="9">The sequence shown here is derived from an EMBL/GenBank/DDBJ whole genome shotgun (WGS) entry which is preliminary data.</text>
</comment>
<dbReference type="Gene3D" id="1.20.1250.20">
    <property type="entry name" value="MFS general substrate transporter like domains"/>
    <property type="match status" value="2"/>
</dbReference>
<dbReference type="Proteomes" id="UP000178106">
    <property type="component" value="Unassembled WGS sequence"/>
</dbReference>
<dbReference type="PROSITE" id="PS50850">
    <property type="entry name" value="MFS"/>
    <property type="match status" value="1"/>
</dbReference>
<evidence type="ECO:0000313" key="10">
    <source>
        <dbReference type="Proteomes" id="UP000178106"/>
    </source>
</evidence>
<organism evidence="9 10">
    <name type="scientific">Candidatus Lloydbacteria bacterium RIFOXYC12_FULL_46_25</name>
    <dbReference type="NCBI Taxonomy" id="1798670"/>
    <lineage>
        <taxon>Bacteria</taxon>
        <taxon>Candidatus Lloydiibacteriota</taxon>
    </lineage>
</organism>
<evidence type="ECO:0000256" key="4">
    <source>
        <dbReference type="ARBA" id="ARBA00022692"/>
    </source>
</evidence>
<feature type="transmembrane region" description="Helical" evidence="7">
    <location>
        <begin position="54"/>
        <end position="74"/>
    </location>
</feature>
<comment type="subcellular location">
    <subcellularLocation>
        <location evidence="1">Cell membrane</location>
        <topology evidence="1">Multi-pass membrane protein</topology>
    </subcellularLocation>
</comment>
<dbReference type="EMBL" id="MHLU01000099">
    <property type="protein sequence ID" value="OGZ18289.1"/>
    <property type="molecule type" value="Genomic_DNA"/>
</dbReference>
<evidence type="ECO:0000256" key="3">
    <source>
        <dbReference type="ARBA" id="ARBA00022475"/>
    </source>
</evidence>
<evidence type="ECO:0000313" key="9">
    <source>
        <dbReference type="EMBL" id="OGZ18289.1"/>
    </source>
</evidence>
<feature type="domain" description="Major facilitator superfamily (MFS) profile" evidence="8">
    <location>
        <begin position="229"/>
        <end position="420"/>
    </location>
</feature>
<feature type="transmembrane region" description="Helical" evidence="7">
    <location>
        <begin position="20"/>
        <end position="42"/>
    </location>
</feature>
<proteinExistence type="predicted"/>
<accession>A0A1G2DXK5</accession>
<evidence type="ECO:0000256" key="1">
    <source>
        <dbReference type="ARBA" id="ARBA00004651"/>
    </source>
</evidence>
<evidence type="ECO:0000256" key="7">
    <source>
        <dbReference type="SAM" id="Phobius"/>
    </source>
</evidence>
<name>A0A1G2DXK5_9BACT</name>
<keyword evidence="4 7" id="KW-0812">Transmembrane</keyword>
<keyword evidence="3" id="KW-1003">Cell membrane</keyword>
<dbReference type="InterPro" id="IPR050171">
    <property type="entry name" value="MFS_Transporters"/>
</dbReference>
<feature type="transmembrane region" description="Helical" evidence="7">
    <location>
        <begin position="147"/>
        <end position="169"/>
    </location>
</feature>
<feature type="transmembrane region" description="Helical" evidence="7">
    <location>
        <begin position="229"/>
        <end position="248"/>
    </location>
</feature>
<feature type="transmembrane region" description="Helical" evidence="7">
    <location>
        <begin position="108"/>
        <end position="126"/>
    </location>
</feature>
<evidence type="ECO:0000256" key="6">
    <source>
        <dbReference type="ARBA" id="ARBA00023136"/>
    </source>
</evidence>
<dbReference type="Pfam" id="PF07690">
    <property type="entry name" value="MFS_1"/>
    <property type="match status" value="1"/>
</dbReference>
<evidence type="ECO:0000256" key="2">
    <source>
        <dbReference type="ARBA" id="ARBA00022448"/>
    </source>
</evidence>
<keyword evidence="5 7" id="KW-1133">Transmembrane helix</keyword>
<dbReference type="InterPro" id="IPR011701">
    <property type="entry name" value="MFS"/>
</dbReference>
<evidence type="ECO:0000256" key="5">
    <source>
        <dbReference type="ARBA" id="ARBA00022989"/>
    </source>
</evidence>
<feature type="transmembrane region" description="Helical" evidence="7">
    <location>
        <begin position="86"/>
        <end position="102"/>
    </location>
</feature>
<dbReference type="InterPro" id="IPR020846">
    <property type="entry name" value="MFS_dom"/>
</dbReference>
<feature type="transmembrane region" description="Helical" evidence="7">
    <location>
        <begin position="383"/>
        <end position="405"/>
    </location>
</feature>